<dbReference type="Gene3D" id="1.10.238.10">
    <property type="entry name" value="EF-hand"/>
    <property type="match status" value="2"/>
</dbReference>
<dbReference type="InterPro" id="IPR011992">
    <property type="entry name" value="EF-hand-dom_pair"/>
</dbReference>
<reference evidence="2 3" key="1">
    <citation type="journal article" date="2019" name="Sci. Rep.">
        <title>Nanopore sequencing improves the draft genome of the human pathogenic amoeba Naegleria fowleri.</title>
        <authorList>
            <person name="Liechti N."/>
            <person name="Schurch N."/>
            <person name="Bruggmann R."/>
            <person name="Wittwer M."/>
        </authorList>
    </citation>
    <scope>NUCLEOTIDE SEQUENCE [LARGE SCALE GENOMIC DNA]</scope>
    <source>
        <strain evidence="2 3">ATCC 30894</strain>
    </source>
</reference>
<evidence type="ECO:0000313" key="2">
    <source>
        <dbReference type="EMBL" id="KAF0971794.1"/>
    </source>
</evidence>
<accession>A0A6A5BCF8</accession>
<dbReference type="Pfam" id="PF13499">
    <property type="entry name" value="EF-hand_7"/>
    <property type="match status" value="1"/>
</dbReference>
<comment type="caution">
    <text evidence="2">The sequence shown here is derived from an EMBL/GenBank/DDBJ whole genome shotgun (WGS) entry which is preliminary data.</text>
</comment>
<feature type="domain" description="EF-hand" evidence="1">
    <location>
        <begin position="97"/>
        <end position="132"/>
    </location>
</feature>
<keyword evidence="3" id="KW-1185">Reference proteome</keyword>
<dbReference type="GeneID" id="68117232"/>
<dbReference type="VEuPathDB" id="AmoebaDB:FDP41_010017"/>
<sequence length="166" mass="18603">MDVHSAPTSSAFNTSVTASTEVSKLKDAFRLFESEGVVEVEDFGVILRHLGLNPTQKQLAALKTEMAEPFVTFEKFEAVMSKIILTSTYDGVAMIVDSEDQLLKAFETLDPEKKGYIPTDRMVNWLKTQGEPMSDEEINEFLRVAQAKDGPIIRYEEYISLLCGNK</sequence>
<protein>
    <recommendedName>
        <fullName evidence="1">EF-hand domain-containing protein</fullName>
    </recommendedName>
</protein>
<dbReference type="PROSITE" id="PS50222">
    <property type="entry name" value="EF_HAND_2"/>
    <property type="match status" value="1"/>
</dbReference>
<dbReference type="OrthoDB" id="10260307at2759"/>
<dbReference type="EMBL" id="VFQX01000074">
    <property type="protein sequence ID" value="KAF0971794.1"/>
    <property type="molecule type" value="Genomic_DNA"/>
</dbReference>
<dbReference type="RefSeq" id="XP_044556510.1">
    <property type="nucleotide sequence ID" value="XM_044700270.1"/>
</dbReference>
<dbReference type="FunFam" id="1.10.238.10:FF:000001">
    <property type="entry name" value="Calmodulin 1"/>
    <property type="match status" value="1"/>
</dbReference>
<proteinExistence type="predicted"/>
<dbReference type="OMA" id="WYEDYAQ"/>
<evidence type="ECO:0000259" key="1">
    <source>
        <dbReference type="PROSITE" id="PS50222"/>
    </source>
</evidence>
<name>A0A6A5BCF8_NAEFO</name>
<dbReference type="InterPro" id="IPR002048">
    <property type="entry name" value="EF_hand_dom"/>
</dbReference>
<dbReference type="Proteomes" id="UP000444721">
    <property type="component" value="Unassembled WGS sequence"/>
</dbReference>
<evidence type="ECO:0000313" key="3">
    <source>
        <dbReference type="Proteomes" id="UP000444721"/>
    </source>
</evidence>
<dbReference type="SUPFAM" id="SSF47473">
    <property type="entry name" value="EF-hand"/>
    <property type="match status" value="1"/>
</dbReference>
<dbReference type="GO" id="GO:0005509">
    <property type="term" value="F:calcium ion binding"/>
    <property type="evidence" value="ECO:0007669"/>
    <property type="project" value="InterPro"/>
</dbReference>
<dbReference type="VEuPathDB" id="AmoebaDB:NF0043320"/>
<organism evidence="2 3">
    <name type="scientific">Naegleria fowleri</name>
    <name type="common">Brain eating amoeba</name>
    <dbReference type="NCBI Taxonomy" id="5763"/>
    <lineage>
        <taxon>Eukaryota</taxon>
        <taxon>Discoba</taxon>
        <taxon>Heterolobosea</taxon>
        <taxon>Tetramitia</taxon>
        <taxon>Eutetramitia</taxon>
        <taxon>Vahlkampfiidae</taxon>
        <taxon>Naegleria</taxon>
    </lineage>
</organism>
<dbReference type="PANTHER" id="PTHR46763:SF1">
    <property type="entry name" value="DYNEIN REGULATORY COMPLEX PROTEIN 8"/>
    <property type="match status" value="1"/>
</dbReference>
<dbReference type="VEuPathDB" id="AmoebaDB:NfTy_081870"/>
<gene>
    <name evidence="2" type="ORF">FDP41_010017</name>
</gene>
<dbReference type="PANTHER" id="PTHR46763">
    <property type="entry name" value="DYNEIN REGULATORY COMPLEX PROTEIN 8"/>
    <property type="match status" value="1"/>
</dbReference>
<dbReference type="AlphaFoldDB" id="A0A6A5BCF8"/>